<evidence type="ECO:0000259" key="7">
    <source>
        <dbReference type="Pfam" id="PF05140"/>
    </source>
</evidence>
<evidence type="ECO:0000256" key="5">
    <source>
        <dbReference type="ARBA" id="ARBA00023136"/>
    </source>
</evidence>
<evidence type="ECO:0000313" key="9">
    <source>
        <dbReference type="Proteomes" id="UP000321769"/>
    </source>
</evidence>
<dbReference type="InterPro" id="IPR023494">
    <property type="entry name" value="Cyt_c_bgen_Ccs1/CcsB/ResB"/>
</dbReference>
<dbReference type="PANTHER" id="PTHR31566">
    <property type="entry name" value="CYTOCHROME C BIOGENESIS PROTEIN CCS1, CHLOROPLASTIC"/>
    <property type="match status" value="1"/>
</dbReference>
<dbReference type="PANTHER" id="PTHR31566:SF0">
    <property type="entry name" value="CYTOCHROME C BIOGENESIS PROTEIN CCS1, CHLOROPLASTIC"/>
    <property type="match status" value="1"/>
</dbReference>
<evidence type="ECO:0000256" key="2">
    <source>
        <dbReference type="ARBA" id="ARBA00022692"/>
    </source>
</evidence>
<name>A0A512HS06_9ACTN</name>
<keyword evidence="9" id="KW-1185">Reference proteome</keyword>
<feature type="transmembrane region" description="Helical" evidence="6">
    <location>
        <begin position="40"/>
        <end position="57"/>
    </location>
</feature>
<comment type="subcellular location">
    <subcellularLocation>
        <location evidence="1">Membrane</location>
        <topology evidence="1">Multi-pass membrane protein</topology>
    </subcellularLocation>
</comment>
<dbReference type="InterPro" id="IPR007816">
    <property type="entry name" value="ResB-like_domain"/>
</dbReference>
<dbReference type="OrthoDB" id="3949537at2"/>
<evidence type="ECO:0000256" key="1">
    <source>
        <dbReference type="ARBA" id="ARBA00004141"/>
    </source>
</evidence>
<dbReference type="Proteomes" id="UP000321769">
    <property type="component" value="Unassembled WGS sequence"/>
</dbReference>
<proteinExistence type="predicted"/>
<reference evidence="8 9" key="1">
    <citation type="submission" date="2019-07" db="EMBL/GenBank/DDBJ databases">
        <title>Whole genome shotgun sequence of Aeromicrobium flavum NBRC 107625.</title>
        <authorList>
            <person name="Hosoyama A."/>
            <person name="Uohara A."/>
            <person name="Ohji S."/>
            <person name="Ichikawa N."/>
        </authorList>
    </citation>
    <scope>NUCLEOTIDE SEQUENCE [LARGE SCALE GENOMIC DNA]</scope>
    <source>
        <strain evidence="8 9">NBRC 107625</strain>
    </source>
</reference>
<dbReference type="EMBL" id="BJZQ01000001">
    <property type="protein sequence ID" value="GEO88237.1"/>
    <property type="molecule type" value="Genomic_DNA"/>
</dbReference>
<evidence type="ECO:0000256" key="6">
    <source>
        <dbReference type="SAM" id="Phobius"/>
    </source>
</evidence>
<keyword evidence="4 6" id="KW-1133">Transmembrane helix</keyword>
<gene>
    <name evidence="8" type="ORF">AFL01nite_05640</name>
</gene>
<sequence>MVDEALKERDQSKSPTPTRTVYGWGWGRWAWRTLTSMRTAVILLALLALAAIPGSFLPQRNVATDPAAVPLFYRDHPTMAPWLDRLFLFDVYASPWFAAVYLLLLVSMTGCVLPRCAKLWQECRAEPTRAPTRLSRMDGHRELSVQSDRGSVLRRATEILSRRGYRVVQAPGEVRAEKGYVREVGNLMFHLSLLLLLVGMASGKLLGFEGRAALADGDTFTNVESSYDEFSRSALTRVDELTPFSVTLDGLDAEFALSGARAGEPRKFDATVTYLQADGTEKSASIKPNQPLDIEGTKLFLTGHGYAPRVTVRDGTGEVVFAGPVIFLPIENNFTSDGVVKAPNAQPTQLGFEGLFLPTAPTNEGDRSQFPGLIAPRLDLTAYTGDLGMDRGAPQSVYAIKLDGMEEVAQKQMRVGDSLELPDGAGSITFDGVSRFANFQIAYDPGKEISLVAAIFLMIGLTTSLLIRRRRVWVRATDSGPTVTVEIAGQSLTRRDLPPADLVRLERELLSLNESLERTPS</sequence>
<feature type="transmembrane region" description="Helical" evidence="6">
    <location>
        <begin position="187"/>
        <end position="206"/>
    </location>
</feature>
<keyword evidence="5 6" id="KW-0472">Membrane</keyword>
<dbReference type="GO" id="GO:0016020">
    <property type="term" value="C:membrane"/>
    <property type="evidence" value="ECO:0007669"/>
    <property type="project" value="UniProtKB-SubCell"/>
</dbReference>
<keyword evidence="2 6" id="KW-0812">Transmembrane</keyword>
<feature type="transmembrane region" description="Helical" evidence="6">
    <location>
        <begin position="96"/>
        <end position="114"/>
    </location>
</feature>
<evidence type="ECO:0000256" key="3">
    <source>
        <dbReference type="ARBA" id="ARBA00022748"/>
    </source>
</evidence>
<dbReference type="GO" id="GO:0017004">
    <property type="term" value="P:cytochrome complex assembly"/>
    <property type="evidence" value="ECO:0007669"/>
    <property type="project" value="UniProtKB-KW"/>
</dbReference>
<dbReference type="RefSeq" id="WP_146825563.1">
    <property type="nucleotide sequence ID" value="NZ_BAAAYQ010000001.1"/>
</dbReference>
<comment type="caution">
    <text evidence="8">The sequence shown here is derived from an EMBL/GenBank/DDBJ whole genome shotgun (WGS) entry which is preliminary data.</text>
</comment>
<keyword evidence="3" id="KW-0201">Cytochrome c-type biogenesis</keyword>
<evidence type="ECO:0000256" key="4">
    <source>
        <dbReference type="ARBA" id="ARBA00022989"/>
    </source>
</evidence>
<feature type="transmembrane region" description="Helical" evidence="6">
    <location>
        <begin position="449"/>
        <end position="467"/>
    </location>
</feature>
<organism evidence="8 9">
    <name type="scientific">Aeromicrobium flavum</name>
    <dbReference type="NCBI Taxonomy" id="416568"/>
    <lineage>
        <taxon>Bacteria</taxon>
        <taxon>Bacillati</taxon>
        <taxon>Actinomycetota</taxon>
        <taxon>Actinomycetes</taxon>
        <taxon>Propionibacteriales</taxon>
        <taxon>Nocardioidaceae</taxon>
        <taxon>Aeromicrobium</taxon>
    </lineage>
</organism>
<accession>A0A512HS06</accession>
<dbReference type="AlphaFoldDB" id="A0A512HS06"/>
<feature type="domain" description="ResB-like" evidence="7">
    <location>
        <begin position="37"/>
        <end position="494"/>
    </location>
</feature>
<dbReference type="Pfam" id="PF05140">
    <property type="entry name" value="ResB"/>
    <property type="match status" value="1"/>
</dbReference>
<evidence type="ECO:0000313" key="8">
    <source>
        <dbReference type="EMBL" id="GEO88237.1"/>
    </source>
</evidence>
<protein>
    <submittedName>
        <fullName evidence="8">Cytochrome c biosynthesis protein</fullName>
    </submittedName>
</protein>